<evidence type="ECO:0000256" key="1">
    <source>
        <dbReference type="SAM" id="MobiDB-lite"/>
    </source>
</evidence>
<evidence type="ECO:0000313" key="2">
    <source>
        <dbReference type="EMBL" id="KAA2211916.1"/>
    </source>
</evidence>
<organism evidence="2 3">
    <name type="scientific">Teichococcus oryzae</name>
    <dbReference type="NCBI Taxonomy" id="1608942"/>
    <lineage>
        <taxon>Bacteria</taxon>
        <taxon>Pseudomonadati</taxon>
        <taxon>Pseudomonadota</taxon>
        <taxon>Alphaproteobacteria</taxon>
        <taxon>Acetobacterales</taxon>
        <taxon>Roseomonadaceae</taxon>
        <taxon>Roseomonas</taxon>
    </lineage>
</organism>
<name>A0A5B2TBN9_9PROT</name>
<dbReference type="EMBL" id="VUKA01000013">
    <property type="protein sequence ID" value="KAA2211916.1"/>
    <property type="molecule type" value="Genomic_DNA"/>
</dbReference>
<comment type="caution">
    <text evidence="2">The sequence shown here is derived from an EMBL/GenBank/DDBJ whole genome shotgun (WGS) entry which is preliminary data.</text>
</comment>
<accession>A0A5B2TBN9</accession>
<dbReference type="InterPro" id="IPR018759">
    <property type="entry name" value="BBP2_2"/>
</dbReference>
<dbReference type="Pfam" id="PF10082">
    <property type="entry name" value="BBP2_2"/>
    <property type="match status" value="1"/>
</dbReference>
<feature type="compositionally biased region" description="Polar residues" evidence="1">
    <location>
        <begin position="107"/>
        <end position="126"/>
    </location>
</feature>
<sequence length="505" mass="56283">MPITATQKPQRGACCIRRAWWEGEGLIDGSFMGQSSALRGLARSHSMELGRIAEMRLKNRTLRAAKAIRPWSLMALPAMALLAPVVGFSQEVLQSIQTEAPLAGRGPSQTPQSINSTATARNVTVQTRQRPDYDPAGIRLGGFRYDAALEAGMGYDDNLQPNSPEDQSDGYFTQGVNVSAASTWSRHALGLTASQETRQHLRYNDLNWLDYAIGLRGRYDIGRASSVNASYRRVHSHLAVNNFELQSEGVNRPIPYDSDIFQIGGTAAFNRLSVSPTVSYTTLRYEEETINGQRTNNSQNDYDSLLAEVEAGYSLVPGRSLLALVRLQDITYQEAGQQNRDSFTWEVQGGFNYDLTGLWQARLLIGYRSRDYEEPGRKPLEGLAFEGQITYLPTQLTTVTLAASRTIEESIRENSVSYTRTAGRLTVDHELLRNVILTGELRAEHREYPQQGEVTDGIGLIGARYLINRNLSLVANYQHTERLSAPNGFREYGINQVQVRLRIAL</sequence>
<gene>
    <name evidence="2" type="ORF">F0Q34_17245</name>
</gene>
<protein>
    <submittedName>
        <fullName evidence="2">Outer membrane beta-barrel protein</fullName>
    </submittedName>
</protein>
<dbReference type="Proteomes" id="UP000322110">
    <property type="component" value="Unassembled WGS sequence"/>
</dbReference>
<keyword evidence="3" id="KW-1185">Reference proteome</keyword>
<evidence type="ECO:0000313" key="3">
    <source>
        <dbReference type="Proteomes" id="UP000322110"/>
    </source>
</evidence>
<proteinExistence type="predicted"/>
<feature type="region of interest" description="Disordered" evidence="1">
    <location>
        <begin position="101"/>
        <end position="126"/>
    </location>
</feature>
<reference evidence="2 3" key="1">
    <citation type="journal article" date="2015" name="Int. J. Syst. Evol. Microbiol.">
        <title>Roseomonas oryzae sp. nov., isolated from paddy rhizosphere soil.</title>
        <authorList>
            <person name="Ramaprasad E.V."/>
            <person name="Sasikala Ch."/>
            <person name="Ramana Ch.V."/>
        </authorList>
    </citation>
    <scope>NUCLEOTIDE SEQUENCE [LARGE SCALE GENOMIC DNA]</scope>
    <source>
        <strain evidence="2 3">KCTC 42542</strain>
    </source>
</reference>
<dbReference type="SUPFAM" id="SSF56935">
    <property type="entry name" value="Porins"/>
    <property type="match status" value="1"/>
</dbReference>
<dbReference type="AlphaFoldDB" id="A0A5B2TBN9"/>